<dbReference type="PANTHER" id="PTHR43877">
    <property type="entry name" value="AMINOALKYLPHOSPHONATE N-ACETYLTRANSFERASE-RELATED-RELATED"/>
    <property type="match status" value="1"/>
</dbReference>
<dbReference type="SUPFAM" id="SSF55729">
    <property type="entry name" value="Acyl-CoA N-acyltransferases (Nat)"/>
    <property type="match status" value="1"/>
</dbReference>
<dbReference type="PROSITE" id="PS51186">
    <property type="entry name" value="GNAT"/>
    <property type="match status" value="1"/>
</dbReference>
<accession>A0A2S8F1W6</accession>
<proteinExistence type="predicted"/>
<dbReference type="Proteomes" id="UP000240009">
    <property type="component" value="Unassembled WGS sequence"/>
</dbReference>
<evidence type="ECO:0000313" key="5">
    <source>
        <dbReference type="Proteomes" id="UP000240009"/>
    </source>
</evidence>
<dbReference type="InterPro" id="IPR000182">
    <property type="entry name" value="GNAT_dom"/>
</dbReference>
<dbReference type="AlphaFoldDB" id="A0A2S8F1W6"/>
<evidence type="ECO:0000259" key="3">
    <source>
        <dbReference type="PROSITE" id="PS51186"/>
    </source>
</evidence>
<dbReference type="InterPro" id="IPR016181">
    <property type="entry name" value="Acyl_CoA_acyltransferase"/>
</dbReference>
<sequence length="327" mass="36177">MKTQAGLAVTLESMNSNSPDHPEIGPATPDHYGAALWMATGGRSRHAHRGRVTALLAAEKQGRISFDGLMTATRGSRVVSSIWCLSQPGKIGTVWGPGILSEESDATADLLIQRAVEFARQRECHLVQSLVGQENPIAGNLLCSSGFRSITLLSHLEALTEDIQAEPPRSDLQFRRCEDFRSESFRNLVAQTYENSLDCPELDTMREVEDVLEGYHATSNRSTYNWYTLEYEGESIGVIITAHHAEPQQLELIYFGLTVGFRKLGLGGEILRFVLQLAQFLGCRSTITGVDQRNVPATALYRRFGFQQADVKELFLLPLRLPNVAVA</sequence>
<dbReference type="PANTHER" id="PTHR43877:SF2">
    <property type="entry name" value="AMINOALKYLPHOSPHONATE N-ACETYLTRANSFERASE-RELATED"/>
    <property type="match status" value="1"/>
</dbReference>
<evidence type="ECO:0000256" key="2">
    <source>
        <dbReference type="ARBA" id="ARBA00023315"/>
    </source>
</evidence>
<name>A0A2S8F1W6_9BACT</name>
<protein>
    <recommendedName>
        <fullName evidence="3">N-acetyltransferase domain-containing protein</fullName>
    </recommendedName>
</protein>
<keyword evidence="2" id="KW-0012">Acyltransferase</keyword>
<dbReference type="InterPro" id="IPR050832">
    <property type="entry name" value="Bact_Acetyltransf"/>
</dbReference>
<gene>
    <name evidence="4" type="ORF">C5Y96_22035</name>
</gene>
<dbReference type="GO" id="GO:0016747">
    <property type="term" value="F:acyltransferase activity, transferring groups other than amino-acyl groups"/>
    <property type="evidence" value="ECO:0007669"/>
    <property type="project" value="InterPro"/>
</dbReference>
<dbReference type="Gene3D" id="3.40.630.30">
    <property type="match status" value="1"/>
</dbReference>
<feature type="domain" description="N-acetyltransferase" evidence="3">
    <location>
        <begin position="172"/>
        <end position="324"/>
    </location>
</feature>
<evidence type="ECO:0000256" key="1">
    <source>
        <dbReference type="ARBA" id="ARBA00022679"/>
    </source>
</evidence>
<dbReference type="Pfam" id="PF00583">
    <property type="entry name" value="Acetyltransf_1"/>
    <property type="match status" value="1"/>
</dbReference>
<reference evidence="4 5" key="1">
    <citation type="submission" date="2018-02" db="EMBL/GenBank/DDBJ databases">
        <title>Comparative genomes isolates from brazilian mangrove.</title>
        <authorList>
            <person name="Araujo J.E."/>
            <person name="Taketani R.G."/>
            <person name="Silva M.C.P."/>
            <person name="Loureco M.V."/>
            <person name="Andreote F.D."/>
        </authorList>
    </citation>
    <scope>NUCLEOTIDE SEQUENCE [LARGE SCALE GENOMIC DNA]</scope>
    <source>
        <strain evidence="4 5">HEX-2 MGV</strain>
    </source>
</reference>
<comment type="caution">
    <text evidence="4">The sequence shown here is derived from an EMBL/GenBank/DDBJ whole genome shotgun (WGS) entry which is preliminary data.</text>
</comment>
<dbReference type="EMBL" id="PUIA01000069">
    <property type="protein sequence ID" value="PQO26130.1"/>
    <property type="molecule type" value="Genomic_DNA"/>
</dbReference>
<evidence type="ECO:0000313" key="4">
    <source>
        <dbReference type="EMBL" id="PQO26130.1"/>
    </source>
</evidence>
<keyword evidence="1" id="KW-0808">Transferase</keyword>
<organism evidence="4 5">
    <name type="scientific">Blastopirellula marina</name>
    <dbReference type="NCBI Taxonomy" id="124"/>
    <lineage>
        <taxon>Bacteria</taxon>
        <taxon>Pseudomonadati</taxon>
        <taxon>Planctomycetota</taxon>
        <taxon>Planctomycetia</taxon>
        <taxon>Pirellulales</taxon>
        <taxon>Pirellulaceae</taxon>
        <taxon>Blastopirellula</taxon>
    </lineage>
</organism>